<dbReference type="GO" id="GO:0004364">
    <property type="term" value="F:glutathione transferase activity"/>
    <property type="evidence" value="ECO:0007669"/>
    <property type="project" value="UniProtKB-EC"/>
</dbReference>
<evidence type="ECO:0000259" key="1">
    <source>
        <dbReference type="PROSITE" id="PS50404"/>
    </source>
</evidence>
<keyword evidence="2" id="KW-0808">Transferase</keyword>
<evidence type="ECO:0000313" key="3">
    <source>
        <dbReference type="Proteomes" id="UP000542353"/>
    </source>
</evidence>
<dbReference type="InterPro" id="IPR040079">
    <property type="entry name" value="Glutathione_S-Trfase"/>
</dbReference>
<sequence>MITLYHCQAARSFRALWMLEELGLPYELKMLPFPPRVFAKEYLAINPLGTVPLMIDGGTRMTESSGICHYFGTRHGPTPLVVGVDEPGYGDYLNWMFFSDATLTFPQTLVLRYSQLEPEERRSPQVAADYAKWFLGRLRAVEAATGQAETLCAGRFTAADVVNGYALRLAELIGLGKEFGPNVAAYWARLQQRDGYRRAVAAEDQAGAVHSSFLSLLTP</sequence>
<comment type="caution">
    <text evidence="2">The sequence shown here is derived from an EMBL/GenBank/DDBJ whole genome shotgun (WGS) entry which is preliminary data.</text>
</comment>
<dbReference type="PROSITE" id="PS50404">
    <property type="entry name" value="GST_NTER"/>
    <property type="match status" value="1"/>
</dbReference>
<keyword evidence="3" id="KW-1185">Reference proteome</keyword>
<organism evidence="2 3">
    <name type="scientific">Rhodopseudomonas rhenobacensis</name>
    <dbReference type="NCBI Taxonomy" id="87461"/>
    <lineage>
        <taxon>Bacteria</taxon>
        <taxon>Pseudomonadati</taxon>
        <taxon>Pseudomonadota</taxon>
        <taxon>Alphaproteobacteria</taxon>
        <taxon>Hyphomicrobiales</taxon>
        <taxon>Nitrobacteraceae</taxon>
        <taxon>Rhodopseudomonas</taxon>
    </lineage>
</organism>
<dbReference type="SUPFAM" id="SSF52833">
    <property type="entry name" value="Thioredoxin-like"/>
    <property type="match status" value="1"/>
</dbReference>
<dbReference type="SUPFAM" id="SSF47616">
    <property type="entry name" value="GST C-terminal domain-like"/>
    <property type="match status" value="1"/>
</dbReference>
<proteinExistence type="predicted"/>
<dbReference type="CDD" id="cd03046">
    <property type="entry name" value="GST_N_GTT1_like"/>
    <property type="match status" value="1"/>
</dbReference>
<dbReference type="InterPro" id="IPR036249">
    <property type="entry name" value="Thioredoxin-like_sf"/>
</dbReference>
<reference evidence="2 3" key="1">
    <citation type="submission" date="2020-08" db="EMBL/GenBank/DDBJ databases">
        <title>Genomic Encyclopedia of Type Strains, Phase IV (KMG-IV): sequencing the most valuable type-strain genomes for metagenomic binning, comparative biology and taxonomic classification.</title>
        <authorList>
            <person name="Goeker M."/>
        </authorList>
    </citation>
    <scope>NUCLEOTIDE SEQUENCE [LARGE SCALE GENOMIC DNA]</scope>
    <source>
        <strain evidence="2 3">DSM 12706</strain>
    </source>
</reference>
<gene>
    <name evidence="2" type="ORF">HNR60_003686</name>
</gene>
<dbReference type="Gene3D" id="3.40.30.10">
    <property type="entry name" value="Glutaredoxin"/>
    <property type="match status" value="1"/>
</dbReference>
<dbReference type="Pfam" id="PF13409">
    <property type="entry name" value="GST_N_2"/>
    <property type="match status" value="1"/>
</dbReference>
<dbReference type="SFLD" id="SFLDS00019">
    <property type="entry name" value="Glutathione_Transferase_(cytos"/>
    <property type="match status" value="1"/>
</dbReference>
<dbReference type="Gene3D" id="1.20.1050.10">
    <property type="match status" value="1"/>
</dbReference>
<name>A0A7W7Z6W9_9BRAD</name>
<evidence type="ECO:0000313" key="2">
    <source>
        <dbReference type="EMBL" id="MBB5048915.1"/>
    </source>
</evidence>
<dbReference type="AlphaFoldDB" id="A0A7W7Z6W9"/>
<dbReference type="PANTHER" id="PTHR44051">
    <property type="entry name" value="GLUTATHIONE S-TRANSFERASE-RELATED"/>
    <property type="match status" value="1"/>
</dbReference>
<dbReference type="SFLD" id="SFLDG01150">
    <property type="entry name" value="Main.1:_Beta-like"/>
    <property type="match status" value="1"/>
</dbReference>
<dbReference type="EMBL" id="JACHIH010000027">
    <property type="protein sequence ID" value="MBB5048915.1"/>
    <property type="molecule type" value="Genomic_DNA"/>
</dbReference>
<dbReference type="InterPro" id="IPR036282">
    <property type="entry name" value="Glutathione-S-Trfase_C_sf"/>
</dbReference>
<accession>A0A7W7Z6W9</accession>
<dbReference type="Proteomes" id="UP000542353">
    <property type="component" value="Unassembled WGS sequence"/>
</dbReference>
<dbReference type="SFLD" id="SFLDG00358">
    <property type="entry name" value="Main_(cytGST)"/>
    <property type="match status" value="1"/>
</dbReference>
<dbReference type="PANTHER" id="PTHR44051:SF21">
    <property type="entry name" value="GLUTATHIONE S-TRANSFERASE FAMILY PROTEIN"/>
    <property type="match status" value="1"/>
</dbReference>
<dbReference type="EC" id="2.5.1.18" evidence="2"/>
<dbReference type="InterPro" id="IPR004045">
    <property type="entry name" value="Glutathione_S-Trfase_N"/>
</dbReference>
<feature type="domain" description="GST N-terminal" evidence="1">
    <location>
        <begin position="1"/>
        <end position="79"/>
    </location>
</feature>
<protein>
    <submittedName>
        <fullName evidence="2">Glutathione S-transferase</fullName>
        <ecNumber evidence="2">2.5.1.18</ecNumber>
    </submittedName>
</protein>
<dbReference type="RefSeq" id="WP_184260281.1">
    <property type="nucleotide sequence ID" value="NZ_JACHIH010000027.1"/>
</dbReference>